<dbReference type="GeneID" id="8438238"/>
<accession>C4JFV4</accession>
<dbReference type="Gene3D" id="3.40.50.150">
    <property type="entry name" value="Vaccinia Virus protein VP39"/>
    <property type="match status" value="1"/>
</dbReference>
<evidence type="ECO:0000313" key="1">
    <source>
        <dbReference type="EMBL" id="EEP76185.1"/>
    </source>
</evidence>
<organism evidence="1 2">
    <name type="scientific">Uncinocarpus reesii (strain UAMH 1704)</name>
    <dbReference type="NCBI Taxonomy" id="336963"/>
    <lineage>
        <taxon>Eukaryota</taxon>
        <taxon>Fungi</taxon>
        <taxon>Dikarya</taxon>
        <taxon>Ascomycota</taxon>
        <taxon>Pezizomycotina</taxon>
        <taxon>Eurotiomycetes</taxon>
        <taxon>Eurotiomycetidae</taxon>
        <taxon>Onygenales</taxon>
        <taxon>Onygenaceae</taxon>
        <taxon>Uncinocarpus</taxon>
    </lineage>
</organism>
<dbReference type="GO" id="GO:0008168">
    <property type="term" value="F:methyltransferase activity"/>
    <property type="evidence" value="ECO:0007669"/>
    <property type="project" value="TreeGrafter"/>
</dbReference>
<reference evidence="2" key="1">
    <citation type="journal article" date="2009" name="Genome Res.">
        <title>Comparative genomic analyses of the human fungal pathogens Coccidioides and their relatives.</title>
        <authorList>
            <person name="Sharpton T.J."/>
            <person name="Stajich J.E."/>
            <person name="Rounsley S.D."/>
            <person name="Gardner M.J."/>
            <person name="Wortman J.R."/>
            <person name="Jordar V.S."/>
            <person name="Maiti R."/>
            <person name="Kodira C.D."/>
            <person name="Neafsey D.E."/>
            <person name="Zeng Q."/>
            <person name="Hung C.-Y."/>
            <person name="McMahan C."/>
            <person name="Muszewska A."/>
            <person name="Grynberg M."/>
            <person name="Mandel M.A."/>
            <person name="Kellner E.M."/>
            <person name="Barker B.M."/>
            <person name="Galgiani J.N."/>
            <person name="Orbach M.J."/>
            <person name="Kirkland T.N."/>
            <person name="Cole G.T."/>
            <person name="Henn M.R."/>
            <person name="Birren B.W."/>
            <person name="Taylor J.W."/>
        </authorList>
    </citation>
    <scope>NUCLEOTIDE SEQUENCE [LARGE SCALE GENOMIC DNA]</scope>
    <source>
        <strain evidence="2">UAMH 1704</strain>
    </source>
</reference>
<dbReference type="InParanoid" id="C4JFV4"/>
<dbReference type="OrthoDB" id="4194035at2759"/>
<dbReference type="OMA" id="GIIEHQD"/>
<evidence type="ECO:0000313" key="2">
    <source>
        <dbReference type="Proteomes" id="UP000002058"/>
    </source>
</evidence>
<protein>
    <recommendedName>
        <fullName evidence="3">Methyltransferase domain-containing protein</fullName>
    </recommendedName>
</protein>
<dbReference type="SUPFAM" id="SSF53335">
    <property type="entry name" value="S-adenosyl-L-methionine-dependent methyltransferases"/>
    <property type="match status" value="1"/>
</dbReference>
<dbReference type="PANTHER" id="PTHR43591">
    <property type="entry name" value="METHYLTRANSFERASE"/>
    <property type="match status" value="1"/>
</dbReference>
<keyword evidence="2" id="KW-1185">Reference proteome</keyword>
<gene>
    <name evidence="1" type="ORF">UREG_01034</name>
</gene>
<proteinExistence type="predicted"/>
<dbReference type="CDD" id="cd02440">
    <property type="entry name" value="AdoMet_MTases"/>
    <property type="match status" value="1"/>
</dbReference>
<dbReference type="RefSeq" id="XP_002541518.1">
    <property type="nucleotide sequence ID" value="XM_002541472.1"/>
</dbReference>
<evidence type="ECO:0008006" key="3">
    <source>
        <dbReference type="Google" id="ProtNLM"/>
    </source>
</evidence>
<name>C4JFV4_UNCRE</name>
<dbReference type="VEuPathDB" id="FungiDB:UREG_01034"/>
<dbReference type="AlphaFoldDB" id="C4JFV4"/>
<dbReference type="InterPro" id="IPR029063">
    <property type="entry name" value="SAM-dependent_MTases_sf"/>
</dbReference>
<dbReference type="KEGG" id="ure:UREG_01034"/>
<dbReference type="HOGENOM" id="CLU_010595_2_1_1"/>
<sequence>MGDSNENGERQYHNTNSAYVLPNDAREQDRLDTQAAAIVEMLGGAPFLAPFEGLKNASKAVDVGCGTGVATVQIANKIPSAKVYGLDISPVPPAVQKIAPGNAAWAIGNVLDVDNKESEGEACQEIFAPSGLDYVFGRMLFLGLNDWSRYFSIASRALKSGGIIEHQDLDWAFYRVASSECLSDKWEWYQAVVSGLKKAGLSTRSGSGAAQLMAEAGLEVIGTHTFEFSFVPSTKTPNSQAMGRYVQAKLLPNYPELLRKILSDSGASEEEIKRLSEQCLRDIVSEEGIHQKYTVTIARKP</sequence>
<dbReference type="Proteomes" id="UP000002058">
    <property type="component" value="Unassembled WGS sequence"/>
</dbReference>
<dbReference type="PANTHER" id="PTHR43591:SF10">
    <property type="entry name" value="ABC TRANSMEMBRANE TYPE-1 DOMAIN-CONTAINING PROTEIN-RELATED"/>
    <property type="match status" value="1"/>
</dbReference>
<dbReference type="Pfam" id="PF13489">
    <property type="entry name" value="Methyltransf_23"/>
    <property type="match status" value="1"/>
</dbReference>
<dbReference type="eggNOG" id="ENOG502STQS">
    <property type="taxonomic scope" value="Eukaryota"/>
</dbReference>
<dbReference type="EMBL" id="CH476615">
    <property type="protein sequence ID" value="EEP76185.1"/>
    <property type="molecule type" value="Genomic_DNA"/>
</dbReference>